<dbReference type="EMBL" id="KI912112">
    <property type="protein sequence ID" value="ETS82136.1"/>
    <property type="molecule type" value="Genomic_DNA"/>
</dbReference>
<sequence>MQKGIPPDPPIKNGTNSRFKDGDEEEEDVILIKSITRQSPLPRSAPRKRRRQDTAGQSEAKLYTETVQSDGTVVIEFDSDNDADRGADSDSETEITKISSVAKPSPKLPFQDPDGVSGLNDQPFVKRRKQFRTEAKAHSFGKSKKAKDEQVHQASRRGPGRRVRCETVEDEGTPDCTDNTVIHQYEIHPRSMDISESKDAEVDWQSSAYTLA</sequence>
<feature type="compositionally biased region" description="Pro residues" evidence="1">
    <location>
        <begin position="1"/>
        <end position="10"/>
    </location>
</feature>
<evidence type="ECO:0000313" key="3">
    <source>
        <dbReference type="Proteomes" id="UP000030651"/>
    </source>
</evidence>
<name>W3XAE2_PESFW</name>
<gene>
    <name evidence="2" type="ORF">PFICI_07138</name>
</gene>
<organism evidence="2 3">
    <name type="scientific">Pestalotiopsis fici (strain W106-1 / CGMCC3.15140)</name>
    <dbReference type="NCBI Taxonomy" id="1229662"/>
    <lineage>
        <taxon>Eukaryota</taxon>
        <taxon>Fungi</taxon>
        <taxon>Dikarya</taxon>
        <taxon>Ascomycota</taxon>
        <taxon>Pezizomycotina</taxon>
        <taxon>Sordariomycetes</taxon>
        <taxon>Xylariomycetidae</taxon>
        <taxon>Amphisphaeriales</taxon>
        <taxon>Sporocadaceae</taxon>
        <taxon>Pestalotiopsis</taxon>
    </lineage>
</organism>
<keyword evidence="3" id="KW-1185">Reference proteome</keyword>
<dbReference type="AlphaFoldDB" id="W3XAE2"/>
<feature type="region of interest" description="Disordered" evidence="1">
    <location>
        <begin position="192"/>
        <end position="212"/>
    </location>
</feature>
<dbReference type="Proteomes" id="UP000030651">
    <property type="component" value="Unassembled WGS sequence"/>
</dbReference>
<feature type="region of interest" description="Disordered" evidence="1">
    <location>
        <begin position="1"/>
        <end position="177"/>
    </location>
</feature>
<dbReference type="GeneID" id="19272151"/>
<proteinExistence type="predicted"/>
<reference evidence="3" key="1">
    <citation type="journal article" date="2015" name="BMC Genomics">
        <title>Genomic and transcriptomic analysis of the endophytic fungus Pestalotiopsis fici reveals its lifestyle and high potential for synthesis of natural products.</title>
        <authorList>
            <person name="Wang X."/>
            <person name="Zhang X."/>
            <person name="Liu L."/>
            <person name="Xiang M."/>
            <person name="Wang W."/>
            <person name="Sun X."/>
            <person name="Che Y."/>
            <person name="Guo L."/>
            <person name="Liu G."/>
            <person name="Guo L."/>
            <person name="Wang C."/>
            <person name="Yin W.B."/>
            <person name="Stadler M."/>
            <person name="Zhang X."/>
            <person name="Liu X."/>
        </authorList>
    </citation>
    <scope>NUCLEOTIDE SEQUENCE [LARGE SCALE GENOMIC DNA]</scope>
    <source>
        <strain evidence="3">W106-1 / CGMCC3.15140</strain>
    </source>
</reference>
<feature type="compositionally biased region" description="Basic and acidic residues" evidence="1">
    <location>
        <begin position="192"/>
        <end position="201"/>
    </location>
</feature>
<dbReference type="KEGG" id="pfy:PFICI_07138"/>
<evidence type="ECO:0000256" key="1">
    <source>
        <dbReference type="SAM" id="MobiDB-lite"/>
    </source>
</evidence>
<evidence type="ECO:0000313" key="2">
    <source>
        <dbReference type="EMBL" id="ETS82136.1"/>
    </source>
</evidence>
<dbReference type="InParanoid" id="W3XAE2"/>
<accession>W3XAE2</accession>
<protein>
    <submittedName>
        <fullName evidence="2">Uncharacterized protein</fullName>
    </submittedName>
</protein>
<dbReference type="HOGENOM" id="CLU_1300089_0_0_1"/>
<dbReference type="RefSeq" id="XP_007833910.1">
    <property type="nucleotide sequence ID" value="XM_007835719.1"/>
</dbReference>